<sequence length="666" mass="76042">MSKRNRSFENSSNKKHKLDDDIDALWGDDLDETALDVCIKLATQAFEEEKVCTQNTSLRPYSFFQRPDEIFASTQINSKPSTSKAFSTFTDIQSEDINLRQKYEEKEGEVAILRSQIKEIKVTHNIKQQKIQNEWKHRLSGTEKEVQSIKSELEFKNLEIANLKQQLSVLAKCKISTLPATNNANDTTLLRHNSSKEIKEIPTLRTCSLYGSPLIAFPLKDVLCDGFLNAPKKEKHTIKTKVINPCRNAIPYLQNRTISLRTIVEETSLEISHIMSSVYALIGSSESDLDSDESIGHIDRLIWATYELLNSFKGLLNAIKLNLRTEDLLGSDSNYLNNGGSGFSHSTDCSYEVGKKAGVLMQFFSILVCHSHYAKKYFCKQSGIKWSDSLRGLVRVQGITSITGNDMLEKILKTVKLIGEIRLSDITPTFLASSINLFVSLCKIGCCEFINDVFCEFTKETIFLRASHDIVFQLTYLFREASLIPSFSEFLFNKAKANSTNTKGVIYFSNDACRFYIYAMQFENASNQVGTLPLNITLNMLSFMYNTYKSAYWIHHTDIKGCDCLAQLYKLVMDIIFKALESYKKIKKKCERQKSQWVDFFKNSVTKNVVHLMTFHSYELTEKYITVLAEYKEIEKLLEDEGLSDVENSTINEEMPDIDSASFLDW</sequence>
<dbReference type="Proteomes" id="UP001152888">
    <property type="component" value="Unassembled WGS sequence"/>
</dbReference>
<evidence type="ECO:0008006" key="4">
    <source>
        <dbReference type="Google" id="ProtNLM"/>
    </source>
</evidence>
<keyword evidence="1" id="KW-0175">Coiled coil</keyword>
<name>A0A9P0LCW8_ACAOB</name>
<reference evidence="2" key="1">
    <citation type="submission" date="2022-03" db="EMBL/GenBank/DDBJ databases">
        <authorList>
            <person name="Sayadi A."/>
        </authorList>
    </citation>
    <scope>NUCLEOTIDE SEQUENCE</scope>
</reference>
<proteinExistence type="predicted"/>
<dbReference type="OrthoDB" id="7668655at2759"/>
<evidence type="ECO:0000256" key="1">
    <source>
        <dbReference type="SAM" id="Coils"/>
    </source>
</evidence>
<evidence type="ECO:0000313" key="2">
    <source>
        <dbReference type="EMBL" id="CAH1992126.1"/>
    </source>
</evidence>
<comment type="caution">
    <text evidence="2">The sequence shown here is derived from an EMBL/GenBank/DDBJ whole genome shotgun (WGS) entry which is preliminary data.</text>
</comment>
<evidence type="ECO:0000313" key="3">
    <source>
        <dbReference type="Proteomes" id="UP001152888"/>
    </source>
</evidence>
<organism evidence="2 3">
    <name type="scientific">Acanthoscelides obtectus</name>
    <name type="common">Bean weevil</name>
    <name type="synonym">Bruchus obtectus</name>
    <dbReference type="NCBI Taxonomy" id="200917"/>
    <lineage>
        <taxon>Eukaryota</taxon>
        <taxon>Metazoa</taxon>
        <taxon>Ecdysozoa</taxon>
        <taxon>Arthropoda</taxon>
        <taxon>Hexapoda</taxon>
        <taxon>Insecta</taxon>
        <taxon>Pterygota</taxon>
        <taxon>Neoptera</taxon>
        <taxon>Endopterygota</taxon>
        <taxon>Coleoptera</taxon>
        <taxon>Polyphaga</taxon>
        <taxon>Cucujiformia</taxon>
        <taxon>Chrysomeloidea</taxon>
        <taxon>Chrysomelidae</taxon>
        <taxon>Bruchinae</taxon>
        <taxon>Bruchini</taxon>
        <taxon>Acanthoscelides</taxon>
    </lineage>
</organism>
<dbReference type="EMBL" id="CAKOFQ010007135">
    <property type="protein sequence ID" value="CAH1992126.1"/>
    <property type="molecule type" value="Genomic_DNA"/>
</dbReference>
<keyword evidence="3" id="KW-1185">Reference proteome</keyword>
<protein>
    <recommendedName>
        <fullName evidence="4">ATR-interacting protein</fullName>
    </recommendedName>
</protein>
<feature type="coiled-coil region" evidence="1">
    <location>
        <begin position="103"/>
        <end position="166"/>
    </location>
</feature>
<gene>
    <name evidence="2" type="ORF">ACAOBT_LOCUS20685</name>
</gene>
<dbReference type="AlphaFoldDB" id="A0A9P0LCW8"/>
<accession>A0A9P0LCW8</accession>